<reference evidence="1" key="1">
    <citation type="submission" date="2014-11" db="EMBL/GenBank/DDBJ databases">
        <authorList>
            <person name="Otto D Thomas"/>
            <person name="Naeem Raeece"/>
        </authorList>
    </citation>
    <scope>NUCLEOTIDE SEQUENCE</scope>
</reference>
<dbReference type="EMBL" id="CDMZ01003339">
    <property type="protein sequence ID" value="CEM46000.1"/>
    <property type="molecule type" value="Genomic_DNA"/>
</dbReference>
<name>A0A0G4HNW8_9ALVE</name>
<dbReference type="VEuPathDB" id="CryptoDB:Cvel_29697"/>
<organism evidence="1">
    <name type="scientific">Chromera velia CCMP2878</name>
    <dbReference type="NCBI Taxonomy" id="1169474"/>
    <lineage>
        <taxon>Eukaryota</taxon>
        <taxon>Sar</taxon>
        <taxon>Alveolata</taxon>
        <taxon>Colpodellida</taxon>
        <taxon>Chromeraceae</taxon>
        <taxon>Chromera</taxon>
    </lineage>
</organism>
<evidence type="ECO:0000313" key="1">
    <source>
        <dbReference type="EMBL" id="CEM46000.1"/>
    </source>
</evidence>
<protein>
    <submittedName>
        <fullName evidence="1">Uncharacterized protein</fullName>
    </submittedName>
</protein>
<gene>
    <name evidence="1" type="ORF">Cvel_29697</name>
</gene>
<dbReference type="AlphaFoldDB" id="A0A0G4HNW8"/>
<sequence>MELFDNPDICGYDKRRSAQDIPHWSTPLVSCGDATDEAIKEAINMATQIAGRILQRVSPEFFFVTRPHIAPHLRGSSKPGQRNVCKLYSEKDTLSERIRLVAEKVDWLEMLKLPDKTELDVLASELAKETIEEEKEEGGVTEPGVSNVDAACADFERLHTFWQNRGKDEELNAEPDMAQGFDSSEVSHTVGPDGHHIFRDKFFRILIEDSSSKLRPIAAVLKEEMTALEKENPIVDALEAKGLRLNHEQAKGKRAADDAGNIIKEKGWVWLHTMRKLKGSKEQVEYYKFAQVQAVFSASGRQFTGLVARDPKHKDWTAQCLYAPMFERNAETATFGLMIEDNDRTRFRNIFRVAKVSEFQKMRKVKMKMPAGNQGWVGGWAEVPIRVVEILEEGNAKIM</sequence>
<proteinExistence type="predicted"/>
<accession>A0A0G4HNW8</accession>